<dbReference type="EC" id="2.4.-.-" evidence="2"/>
<dbReference type="SUPFAM" id="SSF53448">
    <property type="entry name" value="Nucleotide-diphospho-sugar transferases"/>
    <property type="match status" value="1"/>
</dbReference>
<evidence type="ECO:0000313" key="2">
    <source>
        <dbReference type="EMBL" id="MER2493882.1"/>
    </source>
</evidence>
<dbReference type="Proteomes" id="UP001467690">
    <property type="component" value="Unassembled WGS sequence"/>
</dbReference>
<proteinExistence type="predicted"/>
<protein>
    <submittedName>
        <fullName evidence="2">Glycosyltransferase family A protein</fullName>
        <ecNumber evidence="2">2.4.-.-</ecNumber>
    </submittedName>
</protein>
<feature type="domain" description="Glycosyltransferase 2-like" evidence="1">
    <location>
        <begin position="8"/>
        <end position="122"/>
    </location>
</feature>
<dbReference type="Gene3D" id="3.90.550.10">
    <property type="entry name" value="Spore Coat Polysaccharide Biosynthesis Protein SpsA, Chain A"/>
    <property type="match status" value="1"/>
</dbReference>
<dbReference type="InterPro" id="IPR050834">
    <property type="entry name" value="Glycosyltransf_2"/>
</dbReference>
<organism evidence="2 3">
    <name type="scientific">Catenovulum sediminis</name>
    <dbReference type="NCBI Taxonomy" id="1740262"/>
    <lineage>
        <taxon>Bacteria</taxon>
        <taxon>Pseudomonadati</taxon>
        <taxon>Pseudomonadota</taxon>
        <taxon>Gammaproteobacteria</taxon>
        <taxon>Alteromonadales</taxon>
        <taxon>Alteromonadaceae</taxon>
        <taxon>Catenovulum</taxon>
    </lineage>
</organism>
<keyword evidence="3" id="KW-1185">Reference proteome</keyword>
<dbReference type="InterPro" id="IPR029044">
    <property type="entry name" value="Nucleotide-diphossugar_trans"/>
</dbReference>
<dbReference type="CDD" id="cd00761">
    <property type="entry name" value="Glyco_tranf_GTA_type"/>
    <property type="match status" value="1"/>
</dbReference>
<dbReference type="InterPro" id="IPR001173">
    <property type="entry name" value="Glyco_trans_2-like"/>
</dbReference>
<dbReference type="PANTHER" id="PTHR43685">
    <property type="entry name" value="GLYCOSYLTRANSFERASE"/>
    <property type="match status" value="1"/>
</dbReference>
<dbReference type="GO" id="GO:0016757">
    <property type="term" value="F:glycosyltransferase activity"/>
    <property type="evidence" value="ECO:0007669"/>
    <property type="project" value="UniProtKB-KW"/>
</dbReference>
<dbReference type="RefSeq" id="WP_143870377.1">
    <property type="nucleotide sequence ID" value="NZ_CP041660.1"/>
</dbReference>
<evidence type="ECO:0000313" key="3">
    <source>
        <dbReference type="Proteomes" id="UP001467690"/>
    </source>
</evidence>
<evidence type="ECO:0000259" key="1">
    <source>
        <dbReference type="Pfam" id="PF00535"/>
    </source>
</evidence>
<accession>A0ABV1RMJ0</accession>
<dbReference type="PANTHER" id="PTHR43685:SF11">
    <property type="entry name" value="GLYCOSYLTRANSFERASE TAGX-RELATED"/>
    <property type="match status" value="1"/>
</dbReference>
<keyword evidence="2" id="KW-0808">Transferase</keyword>
<comment type="caution">
    <text evidence="2">The sequence shown here is derived from an EMBL/GenBank/DDBJ whole genome shotgun (WGS) entry which is preliminary data.</text>
</comment>
<dbReference type="EMBL" id="JBELOE010000270">
    <property type="protein sequence ID" value="MER2493882.1"/>
    <property type="molecule type" value="Genomic_DNA"/>
</dbReference>
<sequence>MTTAPLISIVIPLYNKESVIARTISSIESQTYRHYEIIVVDDGSTDNSVSIVKDIMKVNNKIVLLSQSNAGPGRARNLGLASAKGELISFLDADDEYMPSFLQTAVECFSANSNINIFASAHYCTVQGEAKSFADYFLAYDIPIGQFDISNCANAYCLLGLVWFHHSSSVVCQTEIVKKYGGYYDNKRSLHGEDSYLWLQIILNETGYNHIDPLVWYHTEDSGLIGGGNLVKEMPAYLADPAKLIAACPQASRALLDDLMAIFSLIFIYDTIDTNKAQLQKLINAYPSMQKTDDYNNGICQYADYINEFEGNIRQSKLLKLLNGPKEKGPWH</sequence>
<name>A0ABV1RMJ0_9ALTE</name>
<gene>
    <name evidence="2" type="ORF">ABS311_18560</name>
</gene>
<reference evidence="2 3" key="1">
    <citation type="submission" date="2024-06" db="EMBL/GenBank/DDBJ databases">
        <authorList>
            <person name="Chen R.Y."/>
        </authorList>
    </citation>
    <scope>NUCLEOTIDE SEQUENCE [LARGE SCALE GENOMIC DNA]</scope>
    <source>
        <strain evidence="2 3">D2</strain>
    </source>
</reference>
<dbReference type="Pfam" id="PF00535">
    <property type="entry name" value="Glycos_transf_2"/>
    <property type="match status" value="1"/>
</dbReference>
<keyword evidence="2" id="KW-0328">Glycosyltransferase</keyword>